<dbReference type="Proteomes" id="UP000822688">
    <property type="component" value="Chromosome V"/>
</dbReference>
<evidence type="ECO:0008006" key="4">
    <source>
        <dbReference type="Google" id="ProtNLM"/>
    </source>
</evidence>
<accession>A0A8T0HUX2</accession>
<proteinExistence type="predicted"/>
<dbReference type="EMBL" id="CM026426">
    <property type="protein sequence ID" value="KAG0574597.1"/>
    <property type="molecule type" value="Genomic_DNA"/>
</dbReference>
<feature type="chain" id="PRO_5035915064" description="Secreted protein" evidence="1">
    <location>
        <begin position="20"/>
        <end position="76"/>
    </location>
</feature>
<evidence type="ECO:0000313" key="3">
    <source>
        <dbReference type="Proteomes" id="UP000822688"/>
    </source>
</evidence>
<dbReference type="AlphaFoldDB" id="A0A8T0HUX2"/>
<evidence type="ECO:0000313" key="2">
    <source>
        <dbReference type="EMBL" id="KAG0574597.1"/>
    </source>
</evidence>
<reference evidence="2" key="1">
    <citation type="submission" date="2020-06" db="EMBL/GenBank/DDBJ databases">
        <title>WGS assembly of Ceratodon purpureus strain R40.</title>
        <authorList>
            <person name="Carey S.B."/>
            <person name="Jenkins J."/>
            <person name="Shu S."/>
            <person name="Lovell J.T."/>
            <person name="Sreedasyam A."/>
            <person name="Maumus F."/>
            <person name="Tiley G.P."/>
            <person name="Fernandez-Pozo N."/>
            <person name="Barry K."/>
            <person name="Chen C."/>
            <person name="Wang M."/>
            <person name="Lipzen A."/>
            <person name="Daum C."/>
            <person name="Saski C.A."/>
            <person name="Payton A.C."/>
            <person name="Mcbreen J.C."/>
            <person name="Conrad R.E."/>
            <person name="Kollar L.M."/>
            <person name="Olsson S."/>
            <person name="Huttunen S."/>
            <person name="Landis J.B."/>
            <person name="Wickett N.J."/>
            <person name="Johnson M.G."/>
            <person name="Rensing S.A."/>
            <person name="Grimwood J."/>
            <person name="Schmutz J."/>
            <person name="Mcdaniel S.F."/>
        </authorList>
    </citation>
    <scope>NUCLEOTIDE SEQUENCE</scope>
    <source>
        <strain evidence="2">R40</strain>
    </source>
</reference>
<comment type="caution">
    <text evidence="2">The sequence shown here is derived from an EMBL/GenBank/DDBJ whole genome shotgun (WGS) entry which is preliminary data.</text>
</comment>
<sequence length="76" mass="8616">MPTSSFCPFFLIILGMVQCFTQMYLPLMCFQVSNEDSRQFVRNLLARNPPVLFSQVVMNLPLDAAEFLGPDLLPSD</sequence>
<evidence type="ECO:0000256" key="1">
    <source>
        <dbReference type="SAM" id="SignalP"/>
    </source>
</evidence>
<gene>
    <name evidence="2" type="ORF">KC19_VG275200</name>
</gene>
<name>A0A8T0HUX2_CERPU</name>
<keyword evidence="3" id="KW-1185">Reference proteome</keyword>
<feature type="signal peptide" evidence="1">
    <location>
        <begin position="1"/>
        <end position="19"/>
    </location>
</feature>
<organism evidence="2 3">
    <name type="scientific">Ceratodon purpureus</name>
    <name type="common">Fire moss</name>
    <name type="synonym">Dicranum purpureum</name>
    <dbReference type="NCBI Taxonomy" id="3225"/>
    <lineage>
        <taxon>Eukaryota</taxon>
        <taxon>Viridiplantae</taxon>
        <taxon>Streptophyta</taxon>
        <taxon>Embryophyta</taxon>
        <taxon>Bryophyta</taxon>
        <taxon>Bryophytina</taxon>
        <taxon>Bryopsida</taxon>
        <taxon>Dicranidae</taxon>
        <taxon>Pseudoditrichales</taxon>
        <taxon>Ditrichaceae</taxon>
        <taxon>Ceratodon</taxon>
    </lineage>
</organism>
<protein>
    <recommendedName>
        <fullName evidence="4">Secreted protein</fullName>
    </recommendedName>
</protein>
<keyword evidence="1" id="KW-0732">Signal</keyword>